<evidence type="ECO:0000256" key="5">
    <source>
        <dbReference type="ARBA" id="ARBA00022475"/>
    </source>
</evidence>
<feature type="transmembrane region" description="Helical" evidence="13">
    <location>
        <begin position="18"/>
        <end position="36"/>
    </location>
</feature>
<evidence type="ECO:0000259" key="14">
    <source>
        <dbReference type="Pfam" id="PF01618"/>
    </source>
</evidence>
<dbReference type="InterPro" id="IPR050790">
    <property type="entry name" value="ExbB/TolQ_transport"/>
</dbReference>
<sequence length="224" mass="24626">MHSAIAQYWEQADQFGHAIAYLLFGLSLLSWTLIFAKTWSFWRVRRAAPFLQQFWLAPTLDDALSLLRLHDKEQIFLSLADSAAEAARSERAATLSAASDLREVLTRHLRQRLQKLTRKLENGLTVLASIGATAPFVGLLGTVWGIYHALTSISAAGMVQIDQLAGPVGEALIMTAFGLIVAIPSVLAYNALQRVHRVTLAELDGFAHDLLLHFCPPPASRDIA</sequence>
<dbReference type="Pfam" id="PF01618">
    <property type="entry name" value="MotA_ExbB"/>
    <property type="match status" value="1"/>
</dbReference>
<dbReference type="InterPro" id="IPR002898">
    <property type="entry name" value="MotA_ExbB_proton_chnl"/>
</dbReference>
<keyword evidence="16" id="KW-1185">Reference proteome</keyword>
<protein>
    <recommendedName>
        <fullName evidence="3">Biopolymer transport protein ExbB</fullName>
    </recommendedName>
</protein>
<dbReference type="PANTHER" id="PTHR30625:SF14">
    <property type="entry name" value="BIOPOLYMER TRANSPORT PROTEIN EXBB"/>
    <property type="match status" value="1"/>
</dbReference>
<proteinExistence type="inferred from homology"/>
<accession>A0ABR6YND1</accession>
<evidence type="ECO:0000256" key="13">
    <source>
        <dbReference type="SAM" id="Phobius"/>
    </source>
</evidence>
<comment type="caution">
    <text evidence="15">The sequence shown here is derived from an EMBL/GenBank/DDBJ whole genome shotgun (WGS) entry which is preliminary data.</text>
</comment>
<reference evidence="15 16" key="1">
    <citation type="submission" date="2020-08" db="EMBL/GenBank/DDBJ databases">
        <title>Novel species isolated from subtropical streams in China.</title>
        <authorList>
            <person name="Lu H."/>
        </authorList>
    </citation>
    <scope>NUCLEOTIDE SEQUENCE [LARGE SCALE GENOMIC DNA]</scope>
    <source>
        <strain evidence="15 16">FT31W</strain>
    </source>
</reference>
<keyword evidence="5" id="KW-1003">Cell membrane</keyword>
<name>A0ABR6YND1_9BURK</name>
<evidence type="ECO:0000256" key="6">
    <source>
        <dbReference type="ARBA" id="ARBA00022519"/>
    </source>
</evidence>
<keyword evidence="4 12" id="KW-0813">Transport</keyword>
<gene>
    <name evidence="15" type="ORF">H8K27_09725</name>
</gene>
<evidence type="ECO:0000256" key="7">
    <source>
        <dbReference type="ARBA" id="ARBA00022692"/>
    </source>
</evidence>
<keyword evidence="7 13" id="KW-0812">Transmembrane</keyword>
<evidence type="ECO:0000313" key="15">
    <source>
        <dbReference type="EMBL" id="MBC3885405.1"/>
    </source>
</evidence>
<comment type="function">
    <text evidence="11">Involved in the TonB-dependent energy-dependent transport of various receptor-bound substrates. Protects ExbD from proteolytic degradation and functionally stabilizes TonB.</text>
</comment>
<evidence type="ECO:0000256" key="8">
    <source>
        <dbReference type="ARBA" id="ARBA00022927"/>
    </source>
</evidence>
<dbReference type="Proteomes" id="UP000613113">
    <property type="component" value="Unassembled WGS sequence"/>
</dbReference>
<evidence type="ECO:0000256" key="12">
    <source>
        <dbReference type="RuleBase" id="RU004057"/>
    </source>
</evidence>
<dbReference type="EMBL" id="JACOGC010000003">
    <property type="protein sequence ID" value="MBC3885405.1"/>
    <property type="molecule type" value="Genomic_DNA"/>
</dbReference>
<evidence type="ECO:0000256" key="9">
    <source>
        <dbReference type="ARBA" id="ARBA00022989"/>
    </source>
</evidence>
<keyword evidence="6" id="KW-0997">Cell inner membrane</keyword>
<comment type="subcellular location">
    <subcellularLocation>
        <location evidence="1">Cell inner membrane</location>
        <topology evidence="1">Multi-pass membrane protein</topology>
    </subcellularLocation>
    <subcellularLocation>
        <location evidence="12">Membrane</location>
        <topology evidence="12">Multi-pass membrane protein</topology>
    </subcellularLocation>
</comment>
<keyword evidence="8 12" id="KW-0653">Protein transport</keyword>
<feature type="domain" description="MotA/TolQ/ExbB proton channel" evidence="14">
    <location>
        <begin position="97"/>
        <end position="201"/>
    </location>
</feature>
<feature type="transmembrane region" description="Helical" evidence="13">
    <location>
        <begin position="124"/>
        <end position="147"/>
    </location>
</feature>
<keyword evidence="9 13" id="KW-1133">Transmembrane helix</keyword>
<comment type="subunit">
    <text evidence="2">The accessory proteins ExbB and ExbD seem to form a complex with TonB.</text>
</comment>
<evidence type="ECO:0000256" key="11">
    <source>
        <dbReference type="ARBA" id="ARBA00024816"/>
    </source>
</evidence>
<dbReference type="PANTHER" id="PTHR30625">
    <property type="entry name" value="PROTEIN TOLQ"/>
    <property type="match status" value="1"/>
</dbReference>
<evidence type="ECO:0000256" key="2">
    <source>
        <dbReference type="ARBA" id="ARBA00011471"/>
    </source>
</evidence>
<organism evidence="15 16">
    <name type="scientific">Undibacterium griseum</name>
    <dbReference type="NCBI Taxonomy" id="2762295"/>
    <lineage>
        <taxon>Bacteria</taxon>
        <taxon>Pseudomonadati</taxon>
        <taxon>Pseudomonadota</taxon>
        <taxon>Betaproteobacteria</taxon>
        <taxon>Burkholderiales</taxon>
        <taxon>Oxalobacteraceae</taxon>
        <taxon>Undibacterium</taxon>
    </lineage>
</organism>
<evidence type="ECO:0000256" key="4">
    <source>
        <dbReference type="ARBA" id="ARBA00022448"/>
    </source>
</evidence>
<evidence type="ECO:0000256" key="1">
    <source>
        <dbReference type="ARBA" id="ARBA00004429"/>
    </source>
</evidence>
<comment type="similarity">
    <text evidence="12">Belongs to the exbB/tolQ family.</text>
</comment>
<keyword evidence="10 13" id="KW-0472">Membrane</keyword>
<dbReference type="RefSeq" id="WP_186862973.1">
    <property type="nucleotide sequence ID" value="NZ_JACOGC010000003.1"/>
</dbReference>
<evidence type="ECO:0000256" key="10">
    <source>
        <dbReference type="ARBA" id="ARBA00023136"/>
    </source>
</evidence>
<evidence type="ECO:0000313" key="16">
    <source>
        <dbReference type="Proteomes" id="UP000613113"/>
    </source>
</evidence>
<feature type="transmembrane region" description="Helical" evidence="13">
    <location>
        <begin position="167"/>
        <end position="189"/>
    </location>
</feature>
<evidence type="ECO:0000256" key="3">
    <source>
        <dbReference type="ARBA" id="ARBA00022093"/>
    </source>
</evidence>